<evidence type="ECO:0000313" key="2">
    <source>
        <dbReference type="Proteomes" id="UP000321638"/>
    </source>
</evidence>
<evidence type="ECO:0000313" key="1">
    <source>
        <dbReference type="EMBL" id="TXL77615.1"/>
    </source>
</evidence>
<proteinExistence type="predicted"/>
<dbReference type="Gene3D" id="3.40.50.150">
    <property type="entry name" value="Vaccinia Virus protein VP39"/>
    <property type="match status" value="1"/>
</dbReference>
<dbReference type="Proteomes" id="UP000321638">
    <property type="component" value="Unassembled WGS sequence"/>
</dbReference>
<dbReference type="SUPFAM" id="SSF53335">
    <property type="entry name" value="S-adenosyl-L-methionine-dependent methyltransferases"/>
    <property type="match status" value="1"/>
</dbReference>
<comment type="caution">
    <text evidence="1">The sequence shown here is derived from an EMBL/GenBank/DDBJ whole genome shotgun (WGS) entry which is preliminary data.</text>
</comment>
<dbReference type="PANTHER" id="PTHR34203">
    <property type="entry name" value="METHYLTRANSFERASE, FKBM FAMILY PROTEIN"/>
    <property type="match status" value="1"/>
</dbReference>
<accession>A0A5C8PRI3</accession>
<dbReference type="AlphaFoldDB" id="A0A5C8PRI3"/>
<gene>
    <name evidence="1" type="ORF">FHP25_09295</name>
</gene>
<protein>
    <submittedName>
        <fullName evidence="1">FkbM family methyltransferase</fullName>
    </submittedName>
</protein>
<reference evidence="1 2" key="1">
    <citation type="submission" date="2019-06" db="EMBL/GenBank/DDBJ databases">
        <title>New taxonomy in bacterial strain CC-CFT640, isolated from vineyard.</title>
        <authorList>
            <person name="Lin S.-Y."/>
            <person name="Tsai C.-F."/>
            <person name="Young C.-C."/>
        </authorList>
    </citation>
    <scope>NUCLEOTIDE SEQUENCE [LARGE SCALE GENOMIC DNA]</scope>
    <source>
        <strain evidence="1 2">CC-CFT640</strain>
    </source>
</reference>
<dbReference type="InterPro" id="IPR006342">
    <property type="entry name" value="FkbM_mtfrase"/>
</dbReference>
<keyword evidence="1" id="KW-0808">Transferase</keyword>
<dbReference type="GO" id="GO:0008168">
    <property type="term" value="F:methyltransferase activity"/>
    <property type="evidence" value="ECO:0007669"/>
    <property type="project" value="UniProtKB-KW"/>
</dbReference>
<sequence length="285" mass="31167">MRMWSRLAPLRLLARCISAYGAPAGMRMWWGMRRRGGDEPSAVIVPGYAQPVWIRPGTSDVAVFERMFLRHALDANSYPQQGRVDARARELGARAVVIDGGANIGLAAVWFARRYPQAKIMAVEPDPANVAMIRKNAAGYPNIVTVQAGLWDGPASLQIVNPEARPWERKVGEVEQAPTAGTVRSVTVNELLATAGGEPLIVKLIIEGAEKAVFRSNTEWLDRTPLVIYMPGDWAHPWDGAGRTAMAALARQPYDWIVRELCVFCFRDPAAAPTEISAPAPARCG</sequence>
<dbReference type="OrthoDB" id="5679686at2"/>
<name>A0A5C8PRI3_9HYPH</name>
<organism evidence="1 2">
    <name type="scientific">Vineibacter terrae</name>
    <dbReference type="NCBI Taxonomy" id="2586908"/>
    <lineage>
        <taxon>Bacteria</taxon>
        <taxon>Pseudomonadati</taxon>
        <taxon>Pseudomonadota</taxon>
        <taxon>Alphaproteobacteria</taxon>
        <taxon>Hyphomicrobiales</taxon>
        <taxon>Vineibacter</taxon>
    </lineage>
</organism>
<keyword evidence="2" id="KW-1185">Reference proteome</keyword>
<dbReference type="NCBIfam" id="TIGR01444">
    <property type="entry name" value="fkbM_fam"/>
    <property type="match status" value="1"/>
</dbReference>
<dbReference type="EMBL" id="VDUZ01000008">
    <property type="protein sequence ID" value="TXL77615.1"/>
    <property type="molecule type" value="Genomic_DNA"/>
</dbReference>
<dbReference type="InterPro" id="IPR029063">
    <property type="entry name" value="SAM-dependent_MTases_sf"/>
</dbReference>
<dbReference type="PANTHER" id="PTHR34203:SF15">
    <property type="entry name" value="SLL1173 PROTEIN"/>
    <property type="match status" value="1"/>
</dbReference>
<keyword evidence="1" id="KW-0489">Methyltransferase</keyword>
<dbReference type="GO" id="GO:0032259">
    <property type="term" value="P:methylation"/>
    <property type="evidence" value="ECO:0007669"/>
    <property type="project" value="UniProtKB-KW"/>
</dbReference>
<dbReference type="InterPro" id="IPR052514">
    <property type="entry name" value="SAM-dependent_MTase"/>
</dbReference>